<dbReference type="EMBL" id="WUBI01000001">
    <property type="protein sequence ID" value="MWV43087.1"/>
    <property type="molecule type" value="Genomic_DNA"/>
</dbReference>
<comment type="caution">
    <text evidence="1">The sequence shown here is derived from an EMBL/GenBank/DDBJ whole genome shotgun (WGS) entry which is preliminary data.</text>
</comment>
<dbReference type="RefSeq" id="WP_160496632.1">
    <property type="nucleotide sequence ID" value="NZ_WUBI01000001.1"/>
</dbReference>
<organism evidence="1 2">
    <name type="scientific">Paenibacillus dendrobii</name>
    <dbReference type="NCBI Taxonomy" id="2691084"/>
    <lineage>
        <taxon>Bacteria</taxon>
        <taxon>Bacillati</taxon>
        <taxon>Bacillota</taxon>
        <taxon>Bacilli</taxon>
        <taxon>Bacillales</taxon>
        <taxon>Paenibacillaceae</taxon>
        <taxon>Paenibacillus</taxon>
    </lineage>
</organism>
<name>A0A7X3LFK2_9BACL</name>
<proteinExistence type="predicted"/>
<sequence>MPGTKMRLQRYGNEVSYRHEQEIIVDQAFLDTNNGLYIILSHPYVMGGNALDVFFNGQRLSEGGGYEEIDSATLKLDLGSYPPGHALAGQKVPLTIGDEIYITTWKAEYLQTGGNIDTYRFLSLEEEVIHARRYKDTDVPFHTLDDRLDYIQDRIEMKTIVMVLPKVMVGASKFDIRFPHEGVITEVYASCAEPGTTRTIIQIEKCTQNDYDSIPLWSGIFGQKMIVDANEKSSNTSSAPYSLALTQVEKNDLFRVNIMEAGNGAAGITIEVMVRV</sequence>
<dbReference type="AlphaFoldDB" id="A0A7X3LFK2"/>
<keyword evidence="2" id="KW-1185">Reference proteome</keyword>
<protein>
    <submittedName>
        <fullName evidence="1">Uncharacterized protein</fullName>
    </submittedName>
</protein>
<accession>A0A7X3LFK2</accession>
<dbReference type="Proteomes" id="UP000460318">
    <property type="component" value="Unassembled WGS sequence"/>
</dbReference>
<evidence type="ECO:0000313" key="2">
    <source>
        <dbReference type="Proteomes" id="UP000460318"/>
    </source>
</evidence>
<gene>
    <name evidence="1" type="ORF">GRF59_05540</name>
</gene>
<reference evidence="1 2" key="1">
    <citation type="submission" date="2019-12" db="EMBL/GenBank/DDBJ databases">
        <title>Paenibacillus sp. nov., an endophytic bacterium isolated from the stem of Dendrobium.</title>
        <authorList>
            <person name="Zhao R."/>
        </authorList>
    </citation>
    <scope>NUCLEOTIDE SEQUENCE [LARGE SCALE GENOMIC DNA]</scope>
    <source>
        <strain evidence="1 2">HJL G12</strain>
    </source>
</reference>
<evidence type="ECO:0000313" key="1">
    <source>
        <dbReference type="EMBL" id="MWV43087.1"/>
    </source>
</evidence>